<dbReference type="BioCyc" id="IAGG583356:GHAH-1171-MONOMER"/>
<keyword evidence="2" id="KW-1185">Reference proteome</keyword>
<dbReference type="PANTHER" id="PTHR42869:SF1">
    <property type="entry name" value="SLL0572 PROTEIN"/>
    <property type="match status" value="1"/>
</dbReference>
<name>E0SP73_IGNAA</name>
<sequence>MVKKIILLGAGGRDFHNFNVLFRDNDEYHVVAFVVTQIPGIEYRRYPPSLAGRNYPNGIPIYPEEMLEELIRKYKVDEVVLSYSDLTYEELGRKISEILIKGVSFKLLNPYETMLETIKPVIAVTATKTGAGKSTISRAISLELKRRGINFVVVRHPMAYKDLEKNVVEIYRTMEDLDRYGVTLEEREEFEHYVRNGIVVMAGIDYGKILLEAEKRGDIILWDGGNNDLPFYRPWFMIVATDALRPGNEIGTYPGEVNIRLADIVIITKVSQAKREHVESIINNIQKVNRKAEIVRADLEVFVDRPDLVKGRRALVIEDAPTVTHGGLPYAAGYVAAIKYGAEIIDPRPYAKGVIKKIYEEYKNMGPVLPSIGYTHKQLEDLKDTINSIDCDVIILGTPINLDQIIKINKPVVHTFYELKIVEGPSIKEIVDMFLEKVNKNYSYQQG</sequence>
<reference evidence="1 2" key="1">
    <citation type="journal article" date="2010" name="Stand. Genomic Sci.">
        <title>Complete genome sequence of Ignisphaera aggregans type strain (AQ1.S1).</title>
        <authorList>
            <person name="Goker M."/>
            <person name="Held B."/>
            <person name="Lapidus A."/>
            <person name="Nolan M."/>
            <person name="Spring S."/>
            <person name="Yasawong M."/>
            <person name="Lucas S."/>
            <person name="Glavina Del Rio T."/>
            <person name="Tice H."/>
            <person name="Cheng J.F."/>
            <person name="Goodwin L."/>
            <person name="Tapia R."/>
            <person name="Pitluck S."/>
            <person name="Liolios K."/>
            <person name="Ivanova N."/>
            <person name="Mavromatis K."/>
            <person name="Mikhailova N."/>
            <person name="Pati A."/>
            <person name="Chen A."/>
            <person name="Palaniappan K."/>
            <person name="Brambilla E."/>
            <person name="Land M."/>
            <person name="Hauser L."/>
            <person name="Chang Y.J."/>
            <person name="Jeffries C.D."/>
            <person name="Brettin T."/>
            <person name="Detter J.C."/>
            <person name="Han C."/>
            <person name="Rohde M."/>
            <person name="Sikorski J."/>
            <person name="Woyke T."/>
            <person name="Bristow J."/>
            <person name="Eisen J.A."/>
            <person name="Markowitz V."/>
            <person name="Hugenholtz P."/>
            <person name="Kyrpides N.C."/>
            <person name="Klenk H.P."/>
        </authorList>
    </citation>
    <scope>NUCLEOTIDE SEQUENCE [LARGE SCALE GENOMIC DNA]</scope>
    <source>
        <strain evidence="2">DSM 17230 / JCM 13409 / AQ1.S1</strain>
    </source>
</reference>
<accession>E0SP73</accession>
<dbReference type="Gene3D" id="3.40.50.720">
    <property type="entry name" value="NAD(P)-binding Rossmann-like Domain"/>
    <property type="match status" value="1"/>
</dbReference>
<dbReference type="EMBL" id="CP002098">
    <property type="protein sequence ID" value="ADM28000.1"/>
    <property type="molecule type" value="Genomic_DNA"/>
</dbReference>
<proteinExistence type="predicted"/>
<evidence type="ECO:0000313" key="1">
    <source>
        <dbReference type="EMBL" id="ADM28000.1"/>
    </source>
</evidence>
<gene>
    <name evidence="1" type="ordered locus">Igag_1194</name>
</gene>
<dbReference type="Proteomes" id="UP000001304">
    <property type="component" value="Chromosome"/>
</dbReference>
<protein>
    <recommendedName>
        <fullName evidence="3">GTPase</fullName>
    </recommendedName>
</protein>
<dbReference type="CDD" id="cd01983">
    <property type="entry name" value="SIMIBI"/>
    <property type="match status" value="1"/>
</dbReference>
<dbReference type="InterPro" id="IPR053199">
    <property type="entry name" value="cDPG_synthetase-like"/>
</dbReference>
<organism evidence="1 2">
    <name type="scientific">Ignisphaera aggregans (strain DSM 17230 / JCM 13409 / AQ1.S1)</name>
    <dbReference type="NCBI Taxonomy" id="583356"/>
    <lineage>
        <taxon>Archaea</taxon>
        <taxon>Thermoproteota</taxon>
        <taxon>Thermoprotei</taxon>
        <taxon>Desulfurococcales</taxon>
        <taxon>Desulfurococcaceae</taxon>
        <taxon>Ignisphaera</taxon>
    </lineage>
</organism>
<dbReference type="SUPFAM" id="SSF52540">
    <property type="entry name" value="P-loop containing nucleoside triphosphate hydrolases"/>
    <property type="match status" value="1"/>
</dbReference>
<evidence type="ECO:0008006" key="3">
    <source>
        <dbReference type="Google" id="ProtNLM"/>
    </source>
</evidence>
<dbReference type="KEGG" id="iag:Igag_1194"/>
<dbReference type="PANTHER" id="PTHR42869">
    <property type="entry name" value="SLL0572 PROTEIN"/>
    <property type="match status" value="1"/>
</dbReference>
<dbReference type="HOGENOM" id="CLU_046378_0_0_2"/>
<evidence type="ECO:0000313" key="2">
    <source>
        <dbReference type="Proteomes" id="UP000001304"/>
    </source>
</evidence>
<dbReference type="InterPro" id="IPR027417">
    <property type="entry name" value="P-loop_NTPase"/>
</dbReference>
<dbReference type="AlphaFoldDB" id="E0SP73"/>